<dbReference type="Gene3D" id="3.30.2010.10">
    <property type="entry name" value="Metalloproteases ('zincins'), catalytic domain"/>
    <property type="match status" value="1"/>
</dbReference>
<evidence type="ECO:0000313" key="2">
    <source>
        <dbReference type="EMBL" id="MDF2095060.1"/>
    </source>
</evidence>
<dbReference type="Proteomes" id="UP001215503">
    <property type="component" value="Unassembled WGS sequence"/>
</dbReference>
<keyword evidence="3" id="KW-1185">Reference proteome</keyword>
<dbReference type="PANTHER" id="PTHR30399">
    <property type="entry name" value="UNCHARACTERIZED PROTEIN YGJP"/>
    <property type="match status" value="1"/>
</dbReference>
<reference evidence="2 3" key="1">
    <citation type="submission" date="2023-03" db="EMBL/GenBank/DDBJ databases">
        <title>Fodinicurvata sp. CAU 1616 isolated from sea sendiment.</title>
        <authorList>
            <person name="Kim W."/>
        </authorList>
    </citation>
    <scope>NUCLEOTIDE SEQUENCE [LARGE SCALE GENOMIC DNA]</scope>
    <source>
        <strain evidence="2 3">CAU 1616</strain>
    </source>
</reference>
<dbReference type="RefSeq" id="WP_275820116.1">
    <property type="nucleotide sequence ID" value="NZ_JARHUD010000002.1"/>
</dbReference>
<dbReference type="EMBL" id="JARHUD010000002">
    <property type="protein sequence ID" value="MDF2095060.1"/>
    <property type="molecule type" value="Genomic_DNA"/>
</dbReference>
<evidence type="ECO:0000259" key="1">
    <source>
        <dbReference type="Pfam" id="PF01863"/>
    </source>
</evidence>
<dbReference type="Pfam" id="PF01863">
    <property type="entry name" value="YgjP-like"/>
    <property type="match status" value="1"/>
</dbReference>
<dbReference type="CDD" id="cd07344">
    <property type="entry name" value="M48_yhfN_like"/>
    <property type="match status" value="1"/>
</dbReference>
<accession>A0ABT5YJE5</accession>
<feature type="domain" description="YgjP-like metallopeptidase" evidence="1">
    <location>
        <begin position="15"/>
        <end position="212"/>
    </location>
</feature>
<dbReference type="GO" id="GO:0008237">
    <property type="term" value="F:metallopeptidase activity"/>
    <property type="evidence" value="ECO:0007669"/>
    <property type="project" value="UniProtKB-KW"/>
</dbReference>
<keyword evidence="2" id="KW-0482">Metalloprotease</keyword>
<evidence type="ECO:0000313" key="3">
    <source>
        <dbReference type="Proteomes" id="UP001215503"/>
    </source>
</evidence>
<gene>
    <name evidence="2" type="ORF">P2G67_03620</name>
</gene>
<keyword evidence="2" id="KW-0378">Hydrolase</keyword>
<name>A0ABT5YJE5_9PROT</name>
<proteinExistence type="predicted"/>
<protein>
    <submittedName>
        <fullName evidence="2">SprT family zinc-dependent metalloprotease</fullName>
    </submittedName>
</protein>
<organism evidence="2 3">
    <name type="scientific">Aquibaculum arenosum</name>
    <dbReference type="NCBI Taxonomy" id="3032591"/>
    <lineage>
        <taxon>Bacteria</taxon>
        <taxon>Pseudomonadati</taxon>
        <taxon>Pseudomonadota</taxon>
        <taxon>Alphaproteobacteria</taxon>
        <taxon>Rhodospirillales</taxon>
        <taxon>Rhodovibrionaceae</taxon>
        <taxon>Aquibaculum</taxon>
    </lineage>
</organism>
<dbReference type="InterPro" id="IPR002725">
    <property type="entry name" value="YgjP-like_metallopeptidase"/>
</dbReference>
<dbReference type="InterPro" id="IPR053136">
    <property type="entry name" value="UTP_pyrophosphatase-like"/>
</dbReference>
<dbReference type="PANTHER" id="PTHR30399:SF1">
    <property type="entry name" value="UTP PYROPHOSPHATASE"/>
    <property type="match status" value="1"/>
</dbReference>
<sequence>MPLRLRRSARARRITLRLAPAEGALVLTLPPGVKPEEGMGFARRQEKWVRARLSHLPPRVPFGHGTQIPFLGDLHEIRHVPRARGGVWREEGAFYVSGQAEHLSRRLHDHLRREARSHMTAQARELAEALPKGARALGRVSVRDTVSRWGSCSSTGNLSFSWRLIFAPRLVLEYVVAHEVAHLVHMDHSPAFWRLNAALSPHVREGRAWLRHEGPRLLRYG</sequence>
<keyword evidence="2" id="KW-0645">Protease</keyword>
<comment type="caution">
    <text evidence="2">The sequence shown here is derived from an EMBL/GenBank/DDBJ whole genome shotgun (WGS) entry which is preliminary data.</text>
</comment>